<reference evidence="2" key="2">
    <citation type="submission" date="2025-08" db="UniProtKB">
        <authorList>
            <consortium name="RefSeq"/>
        </authorList>
    </citation>
    <scope>IDENTIFICATION</scope>
</reference>
<dbReference type="GeneID" id="107915106"/>
<evidence type="ECO:0000313" key="2">
    <source>
        <dbReference type="RefSeq" id="XP_016699732.1"/>
    </source>
</evidence>
<protein>
    <submittedName>
        <fullName evidence="2">Uncharacterized protein</fullName>
    </submittedName>
</protein>
<proteinExistence type="predicted"/>
<sequence length="100" mass="11531">MDVIFREYEPYFSSSQPSLQGEVIDIEEMTSSSITLPRENLVPVETLVQEKTSRRLLDRPDLTTYTRKTKKEYAIIQSALFLHSSLIGKKLSLIQDGRRP</sequence>
<keyword evidence="1" id="KW-1185">Reference proteome</keyword>
<dbReference type="AlphaFoldDB" id="A0A1U8KB69"/>
<accession>A0A1U8KB69</accession>
<dbReference type="PaxDb" id="3635-A0A1U8KB69"/>
<name>A0A1U8KB69_GOSHI</name>
<dbReference type="RefSeq" id="XP_016699732.1">
    <property type="nucleotide sequence ID" value="XM_016844243.2"/>
</dbReference>
<dbReference type="Proteomes" id="UP000818029">
    <property type="component" value="Chromosome A10"/>
</dbReference>
<reference evidence="1" key="1">
    <citation type="journal article" date="2020" name="Nat. Genet.">
        <title>Genomic diversifications of five Gossypium allopolyploid species and their impact on cotton improvement.</title>
        <authorList>
            <person name="Chen Z.J."/>
            <person name="Sreedasyam A."/>
            <person name="Ando A."/>
            <person name="Song Q."/>
            <person name="De Santiago L.M."/>
            <person name="Hulse-Kemp A.M."/>
            <person name="Ding M."/>
            <person name="Ye W."/>
            <person name="Kirkbride R.C."/>
            <person name="Jenkins J."/>
            <person name="Plott C."/>
            <person name="Lovell J."/>
            <person name="Lin Y.M."/>
            <person name="Vaughn R."/>
            <person name="Liu B."/>
            <person name="Simpson S."/>
            <person name="Scheffler B.E."/>
            <person name="Wen L."/>
            <person name="Saski C.A."/>
            <person name="Grover C.E."/>
            <person name="Hu G."/>
            <person name="Conover J.L."/>
            <person name="Carlson J.W."/>
            <person name="Shu S."/>
            <person name="Boston L.B."/>
            <person name="Williams M."/>
            <person name="Peterson D.G."/>
            <person name="McGee K."/>
            <person name="Jones D.C."/>
            <person name="Wendel J.F."/>
            <person name="Stelly D.M."/>
            <person name="Grimwood J."/>
            <person name="Schmutz J."/>
        </authorList>
    </citation>
    <scope>NUCLEOTIDE SEQUENCE [LARGE SCALE GENOMIC DNA]</scope>
    <source>
        <strain evidence="1">cv. TM-1</strain>
    </source>
</reference>
<organism evidence="1 2">
    <name type="scientific">Gossypium hirsutum</name>
    <name type="common">Upland cotton</name>
    <name type="synonym">Gossypium mexicanum</name>
    <dbReference type="NCBI Taxonomy" id="3635"/>
    <lineage>
        <taxon>Eukaryota</taxon>
        <taxon>Viridiplantae</taxon>
        <taxon>Streptophyta</taxon>
        <taxon>Embryophyta</taxon>
        <taxon>Tracheophyta</taxon>
        <taxon>Spermatophyta</taxon>
        <taxon>Magnoliopsida</taxon>
        <taxon>eudicotyledons</taxon>
        <taxon>Gunneridae</taxon>
        <taxon>Pentapetalae</taxon>
        <taxon>rosids</taxon>
        <taxon>malvids</taxon>
        <taxon>Malvales</taxon>
        <taxon>Malvaceae</taxon>
        <taxon>Malvoideae</taxon>
        <taxon>Gossypium</taxon>
    </lineage>
</organism>
<dbReference type="KEGG" id="ghi:107915106"/>
<evidence type="ECO:0000313" key="1">
    <source>
        <dbReference type="Proteomes" id="UP000818029"/>
    </source>
</evidence>
<gene>
    <name evidence="2" type="primary">LOC107915106</name>
</gene>